<name>A0ABS8CUP2_9FIRM</name>
<dbReference type="Pfam" id="PF10899">
    <property type="entry name" value="AbiGi"/>
    <property type="match status" value="1"/>
</dbReference>
<protein>
    <submittedName>
        <fullName evidence="1">Uncharacterized protein</fullName>
    </submittedName>
</protein>
<comment type="caution">
    <text evidence="1">The sequence shown here is derived from an EMBL/GenBank/DDBJ whole genome shotgun (WGS) entry which is preliminary data.</text>
</comment>
<organism evidence="1 2">
    <name type="scientific">Intestinibacter bartlettii</name>
    <dbReference type="NCBI Taxonomy" id="261299"/>
    <lineage>
        <taxon>Bacteria</taxon>
        <taxon>Bacillati</taxon>
        <taxon>Bacillota</taxon>
        <taxon>Clostridia</taxon>
        <taxon>Peptostreptococcales</taxon>
        <taxon>Peptostreptococcaceae</taxon>
        <taxon>Intestinibacter</taxon>
    </lineage>
</organism>
<dbReference type="Proteomes" id="UP001299409">
    <property type="component" value="Unassembled WGS sequence"/>
</dbReference>
<dbReference type="EMBL" id="JAJBMB010000002">
    <property type="protein sequence ID" value="MCB5445178.1"/>
    <property type="molecule type" value="Genomic_DNA"/>
</dbReference>
<evidence type="ECO:0000313" key="2">
    <source>
        <dbReference type="Proteomes" id="UP001299409"/>
    </source>
</evidence>
<accession>A0ABS8CUP2</accession>
<dbReference type="InterPro" id="IPR021223">
    <property type="entry name" value="AbiGi"/>
</dbReference>
<proteinExistence type="predicted"/>
<evidence type="ECO:0000313" key="1">
    <source>
        <dbReference type="EMBL" id="MCB5445178.1"/>
    </source>
</evidence>
<gene>
    <name evidence="1" type="ORF">LIP50_03065</name>
</gene>
<dbReference type="RefSeq" id="WP_226914206.1">
    <property type="nucleotide sequence ID" value="NZ_BAABXU010000001.1"/>
</dbReference>
<sequence length="264" mass="31475">MLIEQPDRIKHSIPKSEQSANTFFHFMNRYNFLKEIIKDKKLYPRYCEEDFNLLNLDFKQIRIAMKCFCDIPLHKVDSHRKTYGDYCIGLTKSWGIKNGLQPAIYYNPNCGISQSIKKSFDAAIRYSENDENLDEVAEIINTILKYLKCINGKDLKTNKIKDFTDEKEWRFVPNLDNQMGFEEVIIDSKIINNTDIVESYNREIKKYDDYCLKFEYYDIKYIFVKTSKQRDSLIKLILKCNEEDSVKYRLISCIKVWQEVRGDF</sequence>
<keyword evidence="2" id="KW-1185">Reference proteome</keyword>
<reference evidence="1 2" key="1">
    <citation type="submission" date="2021-10" db="EMBL/GenBank/DDBJ databases">
        <title>Collection of gut derived symbiotic bacterial strains cultured from healthy donors.</title>
        <authorList>
            <person name="Lin H."/>
            <person name="Littmann E."/>
            <person name="Claire K."/>
            <person name="Pamer E."/>
        </authorList>
    </citation>
    <scope>NUCLEOTIDE SEQUENCE [LARGE SCALE GENOMIC DNA]</scope>
    <source>
        <strain evidence="1 2">MSK.17.68</strain>
    </source>
</reference>